<accession>A0A1C7MM90</accession>
<keyword evidence="2" id="KW-1185">Reference proteome</keyword>
<reference evidence="1 2" key="1">
    <citation type="submission" date="2016-03" db="EMBL/GenBank/DDBJ databases">
        <title>Whole genome sequencing of Grifola frondosa 9006-11.</title>
        <authorList>
            <person name="Min B."/>
            <person name="Park H."/>
            <person name="Kim J.-G."/>
            <person name="Cho H."/>
            <person name="Oh Y.-L."/>
            <person name="Kong W.-S."/>
            <person name="Choi I.-G."/>
        </authorList>
    </citation>
    <scope>NUCLEOTIDE SEQUENCE [LARGE SCALE GENOMIC DNA]</scope>
    <source>
        <strain evidence="1 2">9006-11</strain>
    </source>
</reference>
<proteinExistence type="predicted"/>
<sequence>MRRARGARLVQRPPRANNWLAGVPHPGAYTSYRAWPRFAPDVHRLDLRDDCPRVSASSDVGVPAPARTLAF</sequence>
<organism evidence="1 2">
    <name type="scientific">Grifola frondosa</name>
    <name type="common">Maitake</name>
    <name type="synonym">Polyporus frondosus</name>
    <dbReference type="NCBI Taxonomy" id="5627"/>
    <lineage>
        <taxon>Eukaryota</taxon>
        <taxon>Fungi</taxon>
        <taxon>Dikarya</taxon>
        <taxon>Basidiomycota</taxon>
        <taxon>Agaricomycotina</taxon>
        <taxon>Agaricomycetes</taxon>
        <taxon>Polyporales</taxon>
        <taxon>Grifolaceae</taxon>
        <taxon>Grifola</taxon>
    </lineage>
</organism>
<evidence type="ECO:0000313" key="1">
    <source>
        <dbReference type="EMBL" id="OBZ77579.1"/>
    </source>
</evidence>
<comment type="caution">
    <text evidence="1">The sequence shown here is derived from an EMBL/GenBank/DDBJ whole genome shotgun (WGS) entry which is preliminary data.</text>
</comment>
<gene>
    <name evidence="1" type="ORF">A0H81_01745</name>
</gene>
<evidence type="ECO:0000313" key="2">
    <source>
        <dbReference type="Proteomes" id="UP000092993"/>
    </source>
</evidence>
<dbReference type="EMBL" id="LUGG01000002">
    <property type="protein sequence ID" value="OBZ77579.1"/>
    <property type="molecule type" value="Genomic_DNA"/>
</dbReference>
<name>A0A1C7MM90_GRIFR</name>
<protein>
    <submittedName>
        <fullName evidence="1">Uncharacterized protein</fullName>
    </submittedName>
</protein>
<dbReference type="AlphaFoldDB" id="A0A1C7MM90"/>
<dbReference type="Proteomes" id="UP000092993">
    <property type="component" value="Unassembled WGS sequence"/>
</dbReference>